<dbReference type="InParanoid" id="A0A151ZEE1"/>
<proteinExistence type="inferred from homology"/>
<sequence length="533" mass="60903">MLLSSYTISAEEMSTKGLHIKDNHIYNSNGEMIMLRGVNRPGTEYSCVQYAKIFDGPFDEEHIHVIRDWKVNAVRVPLNEDCWLGRHAAESPFFGEAYREAIQKYIEIFTDNNMAVIIDLHWSSNGTLATQQIAMPSKEGAQEFWKQIASIYKSNSRVLFDLYNEPYPFKTLEWGQDEQAWKCWKDATGCSDDPEIPYDASGMQQLIDAVRSTGSDNIILLPGIQYASSVNMFLKYVPNDPAGQLGVSLHSYDFNHCNSEGCWDDFLRPVYSQYPIVATETGQKDCLYDYLTDFLHYADVNNIHYLAWSWLVTDCESPALIKDWDGTPTNYGQGYKRHLSILSKGKQPWYSDTFDMYNDKVTHWASDWSTAKRKWNDTDLVYQGKYSFSAEITPEGMFYLNCYNCIKTSVHKTLEFWINGGEIGDQDFSIQLINNERKASDTFTVQHVCSSSTIPASKWVKATIDLTQLPQNAIYSGFWLLPQNDQPKMYIDQVTVKAIYEPPNNDGDDDSSSSTITISLSTIILLLLLNLFL</sequence>
<evidence type="ECO:0000313" key="6">
    <source>
        <dbReference type="EMBL" id="KYQ92326.1"/>
    </source>
</evidence>
<dbReference type="AlphaFoldDB" id="A0A151ZEE1"/>
<dbReference type="InterPro" id="IPR017853">
    <property type="entry name" value="GH"/>
</dbReference>
<dbReference type="STRING" id="361077.A0A151ZEE1"/>
<comment type="caution">
    <text evidence="6">The sequence shown here is derived from an EMBL/GenBank/DDBJ whole genome shotgun (WGS) entry which is preliminary data.</text>
</comment>
<dbReference type="InterPro" id="IPR001547">
    <property type="entry name" value="Glyco_hydro_5"/>
</dbReference>
<dbReference type="FunCoup" id="A0A151ZEE1">
    <property type="interactions" value="23"/>
</dbReference>
<gene>
    <name evidence="6" type="ORF">DLAC_06289</name>
</gene>
<dbReference type="OMA" id="NDIHYLA"/>
<dbReference type="SUPFAM" id="SSF51445">
    <property type="entry name" value="(Trans)glycosidases"/>
    <property type="match status" value="1"/>
</dbReference>
<evidence type="ECO:0000256" key="1">
    <source>
        <dbReference type="ARBA" id="ARBA00005641"/>
    </source>
</evidence>
<comment type="similarity">
    <text evidence="1 4">Belongs to the glycosyl hydrolase 5 (cellulase A) family.</text>
</comment>
<dbReference type="Gene3D" id="3.20.20.80">
    <property type="entry name" value="Glycosidases"/>
    <property type="match status" value="1"/>
</dbReference>
<evidence type="ECO:0000256" key="2">
    <source>
        <dbReference type="ARBA" id="ARBA00022801"/>
    </source>
</evidence>
<dbReference type="GO" id="GO:0009251">
    <property type="term" value="P:glucan catabolic process"/>
    <property type="evidence" value="ECO:0007669"/>
    <property type="project" value="TreeGrafter"/>
</dbReference>
<dbReference type="PANTHER" id="PTHR34142">
    <property type="entry name" value="ENDO-BETA-1,4-GLUCANASE A"/>
    <property type="match status" value="1"/>
</dbReference>
<evidence type="ECO:0000259" key="5">
    <source>
        <dbReference type="Pfam" id="PF00150"/>
    </source>
</evidence>
<name>A0A151ZEE1_TIELA</name>
<protein>
    <submittedName>
        <fullName evidence="6">Galactose-binding domain-containing protein</fullName>
    </submittedName>
</protein>
<evidence type="ECO:0000313" key="7">
    <source>
        <dbReference type="Proteomes" id="UP000076078"/>
    </source>
</evidence>
<evidence type="ECO:0000256" key="4">
    <source>
        <dbReference type="RuleBase" id="RU361153"/>
    </source>
</evidence>
<dbReference type="GO" id="GO:0004553">
    <property type="term" value="F:hydrolase activity, hydrolyzing O-glycosyl compounds"/>
    <property type="evidence" value="ECO:0007669"/>
    <property type="project" value="InterPro"/>
</dbReference>
<accession>A0A151ZEE1</accession>
<dbReference type="FunFam" id="3.20.20.80:FF:000297">
    <property type="entry name" value="Galactose-binding domain-containing protein"/>
    <property type="match status" value="1"/>
</dbReference>
<dbReference type="PROSITE" id="PS00659">
    <property type="entry name" value="GLYCOSYL_HYDROL_F5"/>
    <property type="match status" value="1"/>
</dbReference>
<dbReference type="InterPro" id="IPR018087">
    <property type="entry name" value="Glyco_hydro_5_CS"/>
</dbReference>
<feature type="domain" description="Glycoside hydrolase family 5" evidence="5">
    <location>
        <begin position="59"/>
        <end position="310"/>
    </location>
</feature>
<keyword evidence="2 4" id="KW-0378">Hydrolase</keyword>
<keyword evidence="3 4" id="KW-0326">Glycosidase</keyword>
<organism evidence="6 7">
    <name type="scientific">Tieghemostelium lacteum</name>
    <name type="common">Slime mold</name>
    <name type="synonym">Dictyostelium lacteum</name>
    <dbReference type="NCBI Taxonomy" id="361077"/>
    <lineage>
        <taxon>Eukaryota</taxon>
        <taxon>Amoebozoa</taxon>
        <taxon>Evosea</taxon>
        <taxon>Eumycetozoa</taxon>
        <taxon>Dictyostelia</taxon>
        <taxon>Dictyosteliales</taxon>
        <taxon>Raperosteliaceae</taxon>
        <taxon>Tieghemostelium</taxon>
    </lineage>
</organism>
<dbReference type="PANTHER" id="PTHR34142:SF4">
    <property type="entry name" value="GALACTOSE-BINDING DOMAIN-CONTAINING PROTEIN"/>
    <property type="match status" value="1"/>
</dbReference>
<reference evidence="6 7" key="1">
    <citation type="submission" date="2015-12" db="EMBL/GenBank/DDBJ databases">
        <title>Dictyostelia acquired genes for synthesis and detection of signals that induce cell-type specialization by lateral gene transfer from prokaryotes.</title>
        <authorList>
            <person name="Gloeckner G."/>
            <person name="Schaap P."/>
        </authorList>
    </citation>
    <scope>NUCLEOTIDE SEQUENCE [LARGE SCALE GENOMIC DNA]</scope>
    <source>
        <strain evidence="6 7">TK</strain>
    </source>
</reference>
<evidence type="ECO:0000256" key="3">
    <source>
        <dbReference type="ARBA" id="ARBA00023295"/>
    </source>
</evidence>
<dbReference type="EMBL" id="LODT01000029">
    <property type="protein sequence ID" value="KYQ92326.1"/>
    <property type="molecule type" value="Genomic_DNA"/>
</dbReference>
<dbReference type="Pfam" id="PF00150">
    <property type="entry name" value="Cellulase"/>
    <property type="match status" value="1"/>
</dbReference>
<dbReference type="OrthoDB" id="16991at2759"/>
<dbReference type="Proteomes" id="UP000076078">
    <property type="component" value="Unassembled WGS sequence"/>
</dbReference>
<keyword evidence="7" id="KW-1185">Reference proteome</keyword>